<feature type="compositionally biased region" description="Basic and acidic residues" evidence="1">
    <location>
        <begin position="87"/>
        <end position="103"/>
    </location>
</feature>
<accession>A0A367W8L5</accession>
<evidence type="ECO:0000313" key="2">
    <source>
        <dbReference type="EMBL" id="RCK37786.1"/>
    </source>
</evidence>
<feature type="region of interest" description="Disordered" evidence="1">
    <location>
        <begin position="87"/>
        <end position="107"/>
    </location>
</feature>
<dbReference type="Proteomes" id="UP000253226">
    <property type="component" value="Unassembled WGS sequence"/>
</dbReference>
<evidence type="ECO:0000313" key="3">
    <source>
        <dbReference type="Proteomes" id="UP000253226"/>
    </source>
</evidence>
<dbReference type="OrthoDB" id="8905727at2"/>
<gene>
    <name evidence="2" type="ORF">TH19_07025</name>
</gene>
<protein>
    <submittedName>
        <fullName evidence="2">Uncharacterized protein</fullName>
    </submittedName>
</protein>
<reference evidence="2 3" key="1">
    <citation type="submission" date="2014-07" db="EMBL/GenBank/DDBJ databases">
        <title>Draft genome sequence of Thalassospira profundimaris 35.</title>
        <authorList>
            <person name="Lai Q."/>
            <person name="Shao Z."/>
        </authorList>
    </citation>
    <scope>NUCLEOTIDE SEQUENCE [LARGE SCALE GENOMIC DNA]</scope>
    <source>
        <strain evidence="2 3">35</strain>
    </source>
</reference>
<organism evidence="2 3">
    <name type="scientific">Thalassospira profundimaris</name>
    <dbReference type="NCBI Taxonomy" id="502049"/>
    <lineage>
        <taxon>Bacteria</taxon>
        <taxon>Pseudomonadati</taxon>
        <taxon>Pseudomonadota</taxon>
        <taxon>Alphaproteobacteria</taxon>
        <taxon>Rhodospirillales</taxon>
        <taxon>Thalassospiraceae</taxon>
        <taxon>Thalassospira</taxon>
    </lineage>
</organism>
<dbReference type="AlphaFoldDB" id="A0A367W8L5"/>
<comment type="caution">
    <text evidence="2">The sequence shown here is derived from an EMBL/GenBank/DDBJ whole genome shotgun (WGS) entry which is preliminary data.</text>
</comment>
<name>A0A367W8L5_9PROT</name>
<evidence type="ECO:0000256" key="1">
    <source>
        <dbReference type="SAM" id="MobiDB-lite"/>
    </source>
</evidence>
<dbReference type="RefSeq" id="WP_114101600.1">
    <property type="nucleotide sequence ID" value="NZ_JPWF01000004.1"/>
</dbReference>
<dbReference type="EMBL" id="JPWF01000004">
    <property type="protein sequence ID" value="RCK37786.1"/>
    <property type="molecule type" value="Genomic_DNA"/>
</dbReference>
<sequence length="140" mass="15960">MFRSSTPARDIVLFEMIDRQTDTDGQAYLAALDDLASRTEPAILIFRVSGFADQDHEIRKQAAIWFKRNRDRLSDFTKGLIRVDEGHHHGDGNLHSHDDHDPEQSNFARMLPFPVKHVTSLDQAFELAQSWPPTSSSDDN</sequence>
<proteinExistence type="predicted"/>